<evidence type="ECO:0000313" key="1">
    <source>
        <dbReference type="Proteomes" id="UP000095280"/>
    </source>
</evidence>
<dbReference type="AlphaFoldDB" id="A0A1I8ISX4"/>
<organism evidence="1 3">
    <name type="scientific">Macrostomum lignano</name>
    <dbReference type="NCBI Taxonomy" id="282301"/>
    <lineage>
        <taxon>Eukaryota</taxon>
        <taxon>Metazoa</taxon>
        <taxon>Spiralia</taxon>
        <taxon>Lophotrochozoa</taxon>
        <taxon>Platyhelminthes</taxon>
        <taxon>Rhabditophora</taxon>
        <taxon>Macrostomorpha</taxon>
        <taxon>Macrostomida</taxon>
        <taxon>Macrostomidae</taxon>
        <taxon>Macrostomum</taxon>
    </lineage>
</organism>
<proteinExistence type="predicted"/>
<keyword evidence="1" id="KW-1185">Reference proteome</keyword>
<sequence length="115" mass="12776">PTLAWSRLTAPYPTPRSYSSQCSRNKMRLLPTVLLLAVALFGSCALLADAHPSAGGVHKRWWPVKYYDAGNIEVKRHHNGGQPAWDQPSEPAQVREVAAASGHGHKRWWPQQEAV</sequence>
<reference evidence="2 3" key="1">
    <citation type="submission" date="2016-11" db="UniProtKB">
        <authorList>
            <consortium name="WormBaseParasite"/>
        </authorList>
    </citation>
    <scope>IDENTIFICATION</scope>
</reference>
<evidence type="ECO:0000313" key="2">
    <source>
        <dbReference type="WBParaSite" id="maker-uti_cns_0000957-snap-gene-0.6-mRNA-1"/>
    </source>
</evidence>
<accession>A0A1I8ISX4</accession>
<dbReference type="WBParaSite" id="maker-uti_cns_0015970-snap-gene-0.4-mRNA-1">
    <property type="protein sequence ID" value="maker-uti_cns_0015970-snap-gene-0.4-mRNA-1"/>
    <property type="gene ID" value="maker-uti_cns_0015970-snap-gene-0.4"/>
</dbReference>
<protein>
    <submittedName>
        <fullName evidence="2 3">WW domain-containing protein</fullName>
    </submittedName>
</protein>
<evidence type="ECO:0000313" key="3">
    <source>
        <dbReference type="WBParaSite" id="maker-uti_cns_0015970-snap-gene-0.4-mRNA-1"/>
    </source>
</evidence>
<name>A0A1I8ISX4_9PLAT</name>
<dbReference type="Proteomes" id="UP000095280">
    <property type="component" value="Unplaced"/>
</dbReference>
<dbReference type="WBParaSite" id="maker-uti_cns_0000957-snap-gene-0.6-mRNA-1">
    <property type="protein sequence ID" value="maker-uti_cns_0000957-snap-gene-0.6-mRNA-1"/>
    <property type="gene ID" value="maker-uti_cns_0000957-snap-gene-0.6"/>
</dbReference>